<reference evidence="2 3" key="3">
    <citation type="journal article" date="2017" name="G3 (Bethesda)">
        <title>Comparative analysis highlights variable genome content of wheat rusts and divergence of the mating loci.</title>
        <authorList>
            <person name="Cuomo C.A."/>
            <person name="Bakkeren G."/>
            <person name="Khalil H.B."/>
            <person name="Panwar V."/>
            <person name="Joly D."/>
            <person name="Linning R."/>
            <person name="Sakthikumar S."/>
            <person name="Song X."/>
            <person name="Adiconis X."/>
            <person name="Fan L."/>
            <person name="Goldberg J.M."/>
            <person name="Levin J.Z."/>
            <person name="Young S."/>
            <person name="Zeng Q."/>
            <person name="Anikster Y."/>
            <person name="Bruce M."/>
            <person name="Wang M."/>
            <person name="Yin C."/>
            <person name="McCallum B."/>
            <person name="Szabo L.J."/>
            <person name="Hulbert S."/>
            <person name="Chen X."/>
            <person name="Fellers J.P."/>
        </authorList>
    </citation>
    <scope>NUCLEOTIDE SEQUENCE</scope>
    <source>
        <strain evidence="2">isolate 1-1 / race 1 (BBBD)</strain>
        <strain evidence="3">Isolate 1-1 / race 1 (BBBD)</strain>
    </source>
</reference>
<sequence length="92" mass="10547">SAIEAGNKIQKSIAEELSAKQMFGPFSHVEVSRIFPFFRTSPLEILSVNSFINKNLFRTTWDDFKVVAHFFKTHQGPFHLAIFDWEKATSPS</sequence>
<name>A0A180G2F7_PUCT1</name>
<reference evidence="1" key="2">
    <citation type="submission" date="2016-05" db="EMBL/GenBank/DDBJ databases">
        <title>Comparative analysis highlights variable genome content of wheat rusts and divergence of the mating loci.</title>
        <authorList>
            <person name="Cuomo C.A."/>
            <person name="Bakkeren G."/>
            <person name="Szabo L."/>
            <person name="Khalil H."/>
            <person name="Joly D."/>
            <person name="Goldberg J."/>
            <person name="Young S."/>
            <person name="Zeng Q."/>
            <person name="Fellers J."/>
        </authorList>
    </citation>
    <scope>NUCLEOTIDE SEQUENCE [LARGE SCALE GENOMIC DNA]</scope>
    <source>
        <strain evidence="1">1-1 BBBD Race 1</strain>
    </source>
</reference>
<dbReference type="OrthoDB" id="6098081at2759"/>
<feature type="non-terminal residue" evidence="1">
    <location>
        <position position="1"/>
    </location>
</feature>
<dbReference type="EnsemblFungi" id="PTTG_01718-t43_1">
    <property type="protein sequence ID" value="PTTG_01718-t43_1-p1"/>
    <property type="gene ID" value="PTTG_01718"/>
</dbReference>
<dbReference type="Proteomes" id="UP000005240">
    <property type="component" value="Unassembled WGS sequence"/>
</dbReference>
<keyword evidence="3" id="KW-1185">Reference proteome</keyword>
<reference evidence="1" key="1">
    <citation type="submission" date="2009-11" db="EMBL/GenBank/DDBJ databases">
        <authorList>
            <consortium name="The Broad Institute Genome Sequencing Platform"/>
            <person name="Ward D."/>
            <person name="Feldgarden M."/>
            <person name="Earl A."/>
            <person name="Young S.K."/>
            <person name="Zeng Q."/>
            <person name="Koehrsen M."/>
            <person name="Alvarado L."/>
            <person name="Berlin A."/>
            <person name="Bochicchio J."/>
            <person name="Borenstein D."/>
            <person name="Chapman S.B."/>
            <person name="Chen Z."/>
            <person name="Engels R."/>
            <person name="Freedman E."/>
            <person name="Gellesch M."/>
            <person name="Goldberg J."/>
            <person name="Griggs A."/>
            <person name="Gujja S."/>
            <person name="Heilman E."/>
            <person name="Heiman D."/>
            <person name="Hepburn T."/>
            <person name="Howarth C."/>
            <person name="Jen D."/>
            <person name="Larson L."/>
            <person name="Lewis B."/>
            <person name="Mehta T."/>
            <person name="Park D."/>
            <person name="Pearson M."/>
            <person name="Roberts A."/>
            <person name="Saif S."/>
            <person name="Shea T."/>
            <person name="Shenoy N."/>
            <person name="Sisk P."/>
            <person name="Stolte C."/>
            <person name="Sykes S."/>
            <person name="Thomson T."/>
            <person name="Walk T."/>
            <person name="White J."/>
            <person name="Yandava C."/>
            <person name="Izard J."/>
            <person name="Baranova O.V."/>
            <person name="Blanton J.M."/>
            <person name="Tanner A.C."/>
            <person name="Dewhirst F.E."/>
            <person name="Haas B."/>
            <person name="Nusbaum C."/>
            <person name="Birren B."/>
        </authorList>
    </citation>
    <scope>NUCLEOTIDE SEQUENCE [LARGE SCALE GENOMIC DNA]</scope>
    <source>
        <strain evidence="1">1-1 BBBD Race 1</strain>
    </source>
</reference>
<protein>
    <submittedName>
        <fullName evidence="1 2">Uncharacterized protein</fullName>
    </submittedName>
</protein>
<evidence type="ECO:0000313" key="3">
    <source>
        <dbReference type="Proteomes" id="UP000005240"/>
    </source>
</evidence>
<dbReference type="EMBL" id="ADAS02001909">
    <property type="protein sequence ID" value="OAV86023.1"/>
    <property type="molecule type" value="Genomic_DNA"/>
</dbReference>
<reference evidence="2" key="4">
    <citation type="submission" date="2025-05" db="UniProtKB">
        <authorList>
            <consortium name="EnsemblFungi"/>
        </authorList>
    </citation>
    <scope>IDENTIFICATION</scope>
    <source>
        <strain evidence="2">isolate 1-1 / race 1 (BBBD)</strain>
    </source>
</reference>
<gene>
    <name evidence="1" type="ORF">PTTG_01718</name>
</gene>
<evidence type="ECO:0000313" key="1">
    <source>
        <dbReference type="EMBL" id="OAV86023.1"/>
    </source>
</evidence>
<dbReference type="AlphaFoldDB" id="A0A180G2F7"/>
<proteinExistence type="predicted"/>
<dbReference type="VEuPathDB" id="FungiDB:PTTG_01718"/>
<accession>A0A180G2F7</accession>
<evidence type="ECO:0000313" key="2">
    <source>
        <dbReference type="EnsemblFungi" id="PTTG_01718-t43_1-p1"/>
    </source>
</evidence>
<organism evidence="1">
    <name type="scientific">Puccinia triticina (isolate 1-1 / race 1 (BBBD))</name>
    <name type="common">Brown leaf rust fungus</name>
    <dbReference type="NCBI Taxonomy" id="630390"/>
    <lineage>
        <taxon>Eukaryota</taxon>
        <taxon>Fungi</taxon>
        <taxon>Dikarya</taxon>
        <taxon>Basidiomycota</taxon>
        <taxon>Pucciniomycotina</taxon>
        <taxon>Pucciniomycetes</taxon>
        <taxon>Pucciniales</taxon>
        <taxon>Pucciniaceae</taxon>
        <taxon>Puccinia</taxon>
    </lineage>
</organism>